<sequence length="695" mass="78437">MNWIIDWSDLKLSDKADRFALLEEDSQSGGGGDQSRFNGDDQTLDSQDQPLDNKSPDVNQNLENRFFPVNNNEISPPKSRRKSHMAKIGTSSSGAPVGGTGGLPGGNGGGGGGDRRKGALKFAQEATTFPLQGCEESPLDLADESAQMSVVKRFQQRWVRRSRAGDDSGYVSGPYVVTSRTWSKVPTEQIYLKSPSFDYSSVTSRHRNFGSRKRHEGTGTEYSERVLGFILFAYRSKKVLALCLRFPCRPRLLILIFLLFPIRTMKVKDMNNDHICRLIGICLEPGHQFIVNEYCPRGSLQDFLRKEQFTMEWMFKLSLIQDICRRSVSFLYPLSPLSRLRKQGMIYLHQIFGPHGNLKSSNCLLDSRFAVKVTDFGLSRVRGPKPSKAEIGEEAFYGANLSRIDFCNQHGSAFHHHPCYFSVQQIIEAVRARRKPSFRPTLVPHDECNEDLVQLIRRAWDDDPMTRPDFRAIGKLIVTDAPGNLVDNLLDRMQHYTNDLEAMVLKRTEQYKEEKKRAEDLLYSMLPQSVASQLISKKTVQAESFEMVTIYFSDIVGFTSLSAESTPMQVVELLNQLYTLFDDIIGNFDVYKVETIGDAYMVASGLPKPNGLEHARAVARMSIAFLKAIFEFQIPHRPDKRLELRIGIHSGPVCAGVVGQKMPRYCLFGDTVNTSSRMESNGLRESAVHFLCSIF</sequence>
<accession>A0A504YBS3</accession>
<dbReference type="PROSITE" id="PS00452">
    <property type="entry name" value="GUANYLATE_CYCLASE_1"/>
    <property type="match status" value="1"/>
</dbReference>
<evidence type="ECO:0000256" key="10">
    <source>
        <dbReference type="ARBA" id="ARBA00023180"/>
    </source>
</evidence>
<dbReference type="PROSITE" id="PS50125">
    <property type="entry name" value="GUANYLATE_CYCLASE_2"/>
    <property type="match status" value="1"/>
</dbReference>
<dbReference type="EMBL" id="SUNJ01011813">
    <property type="protein sequence ID" value="TPP58604.1"/>
    <property type="molecule type" value="Genomic_DNA"/>
</dbReference>
<feature type="region of interest" description="Disordered" evidence="15">
    <location>
        <begin position="23"/>
        <end position="116"/>
    </location>
</feature>
<evidence type="ECO:0000313" key="19">
    <source>
        <dbReference type="Proteomes" id="UP000316759"/>
    </source>
</evidence>
<evidence type="ECO:0000313" key="18">
    <source>
        <dbReference type="EMBL" id="TPP58604.1"/>
    </source>
</evidence>
<evidence type="ECO:0000256" key="1">
    <source>
        <dbReference type="ARBA" id="ARBA00004479"/>
    </source>
</evidence>
<dbReference type="GO" id="GO:0035556">
    <property type="term" value="P:intracellular signal transduction"/>
    <property type="evidence" value="ECO:0007669"/>
    <property type="project" value="InterPro"/>
</dbReference>
<dbReference type="Gene3D" id="6.10.250.780">
    <property type="match status" value="1"/>
</dbReference>
<dbReference type="InterPro" id="IPR011645">
    <property type="entry name" value="HNOB_dom_associated"/>
</dbReference>
<name>A0A504YBS3_FASGI</name>
<feature type="domain" description="Guanylate cyclase" evidence="17">
    <location>
        <begin position="549"/>
        <end position="679"/>
    </location>
</feature>
<dbReference type="Pfam" id="PF07714">
    <property type="entry name" value="PK_Tyr_Ser-Thr"/>
    <property type="match status" value="1"/>
</dbReference>
<dbReference type="Pfam" id="PF07701">
    <property type="entry name" value="HNOBA"/>
    <property type="match status" value="1"/>
</dbReference>
<dbReference type="GO" id="GO:0004383">
    <property type="term" value="F:guanylate cyclase activity"/>
    <property type="evidence" value="ECO:0007669"/>
    <property type="project" value="UniProtKB-EC"/>
</dbReference>
<dbReference type="SUPFAM" id="SSF55073">
    <property type="entry name" value="Nucleotide cyclase"/>
    <property type="match status" value="1"/>
</dbReference>
<evidence type="ECO:0000256" key="9">
    <source>
        <dbReference type="ARBA" id="ARBA00023170"/>
    </source>
</evidence>
<dbReference type="GO" id="GO:0005525">
    <property type="term" value="F:GTP binding"/>
    <property type="evidence" value="ECO:0007669"/>
    <property type="project" value="UniProtKB-KW"/>
</dbReference>
<dbReference type="InterPro" id="IPR029787">
    <property type="entry name" value="Nucleotide_cyclase"/>
</dbReference>
<dbReference type="STRING" id="46835.A0A504YBS3"/>
<evidence type="ECO:0000256" key="3">
    <source>
        <dbReference type="ARBA" id="ARBA00022692"/>
    </source>
</evidence>
<dbReference type="InterPro" id="IPR018297">
    <property type="entry name" value="A/G_cyclase_CS"/>
</dbReference>
<evidence type="ECO:0000256" key="4">
    <source>
        <dbReference type="ARBA" id="ARBA00022729"/>
    </source>
</evidence>
<dbReference type="PROSITE" id="PS50011">
    <property type="entry name" value="PROTEIN_KINASE_DOM"/>
    <property type="match status" value="1"/>
</dbReference>
<dbReference type="GO" id="GO:0001653">
    <property type="term" value="F:peptide receptor activity"/>
    <property type="evidence" value="ECO:0007669"/>
    <property type="project" value="TreeGrafter"/>
</dbReference>
<feature type="compositionally biased region" description="Gly residues" evidence="15">
    <location>
        <begin position="96"/>
        <end position="112"/>
    </location>
</feature>
<dbReference type="InterPro" id="IPR011009">
    <property type="entry name" value="Kinase-like_dom_sf"/>
</dbReference>
<feature type="compositionally biased region" description="Polar residues" evidence="15">
    <location>
        <begin position="35"/>
        <end position="74"/>
    </location>
</feature>
<comment type="similarity">
    <text evidence="13">Belongs to the adenylyl cyclase class-4/guanylyl cyclase family.</text>
</comment>
<dbReference type="GO" id="GO:0007168">
    <property type="term" value="P:receptor guanylyl cyclase signaling pathway"/>
    <property type="evidence" value="ECO:0007669"/>
    <property type="project" value="TreeGrafter"/>
</dbReference>
<keyword evidence="7" id="KW-0342">GTP-binding</keyword>
<dbReference type="GO" id="GO:0004672">
    <property type="term" value="F:protein kinase activity"/>
    <property type="evidence" value="ECO:0007669"/>
    <property type="project" value="InterPro"/>
</dbReference>
<dbReference type="OrthoDB" id="1890790at2759"/>
<dbReference type="GO" id="GO:0004016">
    <property type="term" value="F:adenylate cyclase activity"/>
    <property type="evidence" value="ECO:0007669"/>
    <property type="project" value="TreeGrafter"/>
</dbReference>
<keyword evidence="19" id="KW-1185">Reference proteome</keyword>
<dbReference type="Gene3D" id="3.30.70.1230">
    <property type="entry name" value="Nucleotide cyclase"/>
    <property type="match status" value="1"/>
</dbReference>
<reference evidence="18 19" key="1">
    <citation type="submission" date="2019-04" db="EMBL/GenBank/DDBJ databases">
        <title>Annotation for the trematode Fasciola gigantica.</title>
        <authorList>
            <person name="Choi Y.-J."/>
        </authorList>
    </citation>
    <scope>NUCLEOTIDE SEQUENCE [LARGE SCALE GENOMIC DNA]</scope>
    <source>
        <strain evidence="18">Uganda_cow_1</strain>
    </source>
</reference>
<gene>
    <name evidence="18" type="ORF">FGIG_10999</name>
</gene>
<dbReference type="GO" id="GO:0005886">
    <property type="term" value="C:plasma membrane"/>
    <property type="evidence" value="ECO:0007669"/>
    <property type="project" value="TreeGrafter"/>
</dbReference>
<keyword evidence="9" id="KW-0675">Receptor</keyword>
<dbReference type="EC" id="4.6.1.2" evidence="2 14"/>
<evidence type="ECO:0000259" key="16">
    <source>
        <dbReference type="PROSITE" id="PS50011"/>
    </source>
</evidence>
<keyword evidence="12 14" id="KW-0141">cGMP biosynthesis</keyword>
<evidence type="ECO:0000256" key="11">
    <source>
        <dbReference type="ARBA" id="ARBA00023239"/>
    </source>
</evidence>
<evidence type="ECO:0000256" key="6">
    <source>
        <dbReference type="ARBA" id="ARBA00022989"/>
    </source>
</evidence>
<evidence type="ECO:0000256" key="15">
    <source>
        <dbReference type="SAM" id="MobiDB-lite"/>
    </source>
</evidence>
<organism evidence="18 19">
    <name type="scientific">Fasciola gigantica</name>
    <name type="common">Giant liver fluke</name>
    <dbReference type="NCBI Taxonomy" id="46835"/>
    <lineage>
        <taxon>Eukaryota</taxon>
        <taxon>Metazoa</taxon>
        <taxon>Spiralia</taxon>
        <taxon>Lophotrochozoa</taxon>
        <taxon>Platyhelminthes</taxon>
        <taxon>Trematoda</taxon>
        <taxon>Digenea</taxon>
        <taxon>Plagiorchiida</taxon>
        <taxon>Echinostomata</taxon>
        <taxon>Echinostomatoidea</taxon>
        <taxon>Fasciolidae</taxon>
        <taxon>Fasciola</taxon>
    </lineage>
</organism>
<dbReference type="InterPro" id="IPR000719">
    <property type="entry name" value="Prot_kinase_dom"/>
</dbReference>
<dbReference type="SUPFAM" id="SSF56112">
    <property type="entry name" value="Protein kinase-like (PK-like)"/>
    <property type="match status" value="1"/>
</dbReference>
<dbReference type="Proteomes" id="UP000316759">
    <property type="component" value="Unassembled WGS sequence"/>
</dbReference>
<evidence type="ECO:0000256" key="14">
    <source>
        <dbReference type="RuleBase" id="RU003431"/>
    </source>
</evidence>
<dbReference type="FunFam" id="3.30.70.1230:FF:000004">
    <property type="entry name" value="Guanylate cyclase"/>
    <property type="match status" value="1"/>
</dbReference>
<dbReference type="CDD" id="cd07302">
    <property type="entry name" value="CHD"/>
    <property type="match status" value="1"/>
</dbReference>
<comment type="subcellular location">
    <subcellularLocation>
        <location evidence="1">Membrane</location>
        <topology evidence="1">Single-pass type I membrane protein</topology>
    </subcellularLocation>
</comment>
<evidence type="ECO:0000256" key="13">
    <source>
        <dbReference type="RuleBase" id="RU000405"/>
    </source>
</evidence>
<proteinExistence type="inferred from homology"/>
<dbReference type="SMART" id="SM00044">
    <property type="entry name" value="CYCc"/>
    <property type="match status" value="1"/>
</dbReference>
<evidence type="ECO:0000256" key="8">
    <source>
        <dbReference type="ARBA" id="ARBA00023136"/>
    </source>
</evidence>
<dbReference type="InterPro" id="IPR001245">
    <property type="entry name" value="Ser-Thr/Tyr_kinase_cat_dom"/>
</dbReference>
<comment type="caution">
    <text evidence="18">The sequence shown here is derived from an EMBL/GenBank/DDBJ whole genome shotgun (WGS) entry which is preliminary data.</text>
</comment>
<dbReference type="GO" id="GO:0005524">
    <property type="term" value="F:ATP binding"/>
    <property type="evidence" value="ECO:0007669"/>
    <property type="project" value="InterPro"/>
</dbReference>
<keyword evidence="11 13" id="KW-0456">Lyase</keyword>
<evidence type="ECO:0000256" key="5">
    <source>
        <dbReference type="ARBA" id="ARBA00022741"/>
    </source>
</evidence>
<comment type="catalytic activity">
    <reaction evidence="14">
        <text>GTP = 3',5'-cyclic GMP + diphosphate</text>
        <dbReference type="Rhea" id="RHEA:13665"/>
        <dbReference type="ChEBI" id="CHEBI:33019"/>
        <dbReference type="ChEBI" id="CHEBI:37565"/>
        <dbReference type="ChEBI" id="CHEBI:57746"/>
        <dbReference type="EC" id="4.6.1.2"/>
    </reaction>
</comment>
<evidence type="ECO:0000256" key="7">
    <source>
        <dbReference type="ARBA" id="ARBA00023134"/>
    </source>
</evidence>
<dbReference type="AlphaFoldDB" id="A0A504YBS3"/>
<keyword evidence="10" id="KW-0325">Glycoprotein</keyword>
<keyword evidence="6" id="KW-1133">Transmembrane helix</keyword>
<evidence type="ECO:0000256" key="2">
    <source>
        <dbReference type="ARBA" id="ARBA00012202"/>
    </source>
</evidence>
<feature type="domain" description="Protein kinase" evidence="16">
    <location>
        <begin position="216"/>
        <end position="526"/>
    </location>
</feature>
<evidence type="ECO:0000259" key="17">
    <source>
        <dbReference type="PROSITE" id="PS50125"/>
    </source>
</evidence>
<dbReference type="Gene3D" id="1.10.510.10">
    <property type="entry name" value="Transferase(Phosphotransferase) domain 1"/>
    <property type="match status" value="1"/>
</dbReference>
<dbReference type="PANTHER" id="PTHR11920">
    <property type="entry name" value="GUANYLYL CYCLASE"/>
    <property type="match status" value="1"/>
</dbReference>
<protein>
    <recommendedName>
        <fullName evidence="2 14">Guanylate cyclase</fullName>
        <ecNumber evidence="2 14">4.6.1.2</ecNumber>
    </recommendedName>
</protein>
<keyword evidence="5" id="KW-0547">Nucleotide-binding</keyword>
<dbReference type="PANTHER" id="PTHR11920:SF494">
    <property type="entry name" value="ATRIAL NATRIURETIC PEPTIDE RECEPTOR 2"/>
    <property type="match status" value="1"/>
</dbReference>
<keyword evidence="8" id="KW-0472">Membrane</keyword>
<dbReference type="Pfam" id="PF00211">
    <property type="entry name" value="Guanylate_cyc"/>
    <property type="match status" value="1"/>
</dbReference>
<keyword evidence="4" id="KW-0732">Signal</keyword>
<keyword evidence="3" id="KW-0812">Transmembrane</keyword>
<evidence type="ECO:0000256" key="12">
    <source>
        <dbReference type="ARBA" id="ARBA00023293"/>
    </source>
</evidence>
<dbReference type="InterPro" id="IPR001054">
    <property type="entry name" value="A/G_cyclase"/>
</dbReference>
<dbReference type="InterPro" id="IPR050401">
    <property type="entry name" value="Cyclic_nucleotide_synthase"/>
</dbReference>